<proteinExistence type="predicted"/>
<dbReference type="STRING" id="1202768.SAMN05216285_2093"/>
<protein>
    <submittedName>
        <fullName evidence="1">Ni,Fe-hydrogenase maturation factor</fullName>
    </submittedName>
</protein>
<organism evidence="1 2">
    <name type="scientific">Natrinema salifodinae</name>
    <dbReference type="NCBI Taxonomy" id="1202768"/>
    <lineage>
        <taxon>Archaea</taxon>
        <taxon>Methanobacteriati</taxon>
        <taxon>Methanobacteriota</taxon>
        <taxon>Stenosarchaea group</taxon>
        <taxon>Halobacteria</taxon>
        <taxon>Halobacteriales</taxon>
        <taxon>Natrialbaceae</taxon>
        <taxon>Natrinema</taxon>
    </lineage>
</organism>
<dbReference type="RefSeq" id="WP_049989603.1">
    <property type="nucleotide sequence ID" value="NZ_FOIS01000003.1"/>
</dbReference>
<keyword evidence="2" id="KW-1185">Reference proteome</keyword>
<reference evidence="2" key="1">
    <citation type="submission" date="2016-10" db="EMBL/GenBank/DDBJ databases">
        <authorList>
            <person name="Varghese N."/>
        </authorList>
    </citation>
    <scope>NUCLEOTIDE SEQUENCE [LARGE SCALE GENOMIC DNA]</scope>
    <source>
        <strain evidence="2">CGMCC 1.12284</strain>
    </source>
</reference>
<gene>
    <name evidence="1" type="ORF">SAMN05216285_2093</name>
</gene>
<dbReference type="eggNOG" id="ENOG502N5TG">
    <property type="taxonomic scope" value="Archaea"/>
</dbReference>
<dbReference type="EMBL" id="FOIS01000003">
    <property type="protein sequence ID" value="SEW08678.1"/>
    <property type="molecule type" value="Genomic_DNA"/>
</dbReference>
<dbReference type="Proteomes" id="UP000183275">
    <property type="component" value="Unassembled WGS sequence"/>
</dbReference>
<name>A0A1I0P3T0_9EURY</name>
<dbReference type="AlphaFoldDB" id="A0A1I0P3T0"/>
<evidence type="ECO:0000313" key="1">
    <source>
        <dbReference type="EMBL" id="SEW08678.1"/>
    </source>
</evidence>
<dbReference type="InterPro" id="IPR023430">
    <property type="entry name" value="Pept_HybD-like_dom_sf"/>
</dbReference>
<dbReference type="OrthoDB" id="350222at2157"/>
<accession>A0A1I0P3T0</accession>
<evidence type="ECO:0000313" key="2">
    <source>
        <dbReference type="Proteomes" id="UP000183275"/>
    </source>
</evidence>
<sequence>MTPDHADENGDETDPLFDGRAAALRDAAESGPLFDDAYRPGQAGDGAGLVAGSRDDPVLVAGVGYPLLGDLAVGTVVAYRVCEWDPPGVAVADCSHTPVAAYQTITAGEYETVFLVGAEKRGGELNDGIPSENPGAIHEYGASEYEIPEDELVERIGESAMGSNTVENVLAIAAAFGDLSDDTRIITVEPGYDSWGMTVDEFTDPVAIALEDVLERVLSHLEAALAES</sequence>
<dbReference type="Gene3D" id="3.40.50.1450">
    <property type="entry name" value="HybD-like"/>
    <property type="match status" value="1"/>
</dbReference>
<dbReference type="SUPFAM" id="SSF53163">
    <property type="entry name" value="HybD-like"/>
    <property type="match status" value="1"/>
</dbReference>